<dbReference type="AlphaFoldDB" id="A0A844G3T2"/>
<dbReference type="InterPro" id="IPR018062">
    <property type="entry name" value="HTH_AraC-typ_CS"/>
</dbReference>
<evidence type="ECO:0000256" key="6">
    <source>
        <dbReference type="SAM" id="MobiDB-lite"/>
    </source>
</evidence>
<dbReference type="Proteomes" id="UP000435649">
    <property type="component" value="Unassembled WGS sequence"/>
</dbReference>
<dbReference type="InterPro" id="IPR003313">
    <property type="entry name" value="AraC-bd"/>
</dbReference>
<organism evidence="8 9">
    <name type="scientific">Victivallis lenta</name>
    <dbReference type="NCBI Taxonomy" id="2606640"/>
    <lineage>
        <taxon>Bacteria</taxon>
        <taxon>Pseudomonadati</taxon>
        <taxon>Lentisphaerota</taxon>
        <taxon>Lentisphaeria</taxon>
        <taxon>Victivallales</taxon>
        <taxon>Victivallaceae</taxon>
        <taxon>Victivallis</taxon>
    </lineage>
</organism>
<feature type="domain" description="HTH araC/xylS-type" evidence="7">
    <location>
        <begin position="199"/>
        <end position="297"/>
    </location>
</feature>
<evidence type="ECO:0000256" key="3">
    <source>
        <dbReference type="ARBA" id="ARBA00023125"/>
    </source>
</evidence>
<protein>
    <submittedName>
        <fullName evidence="8">AraC family transcriptional regulator</fullName>
    </submittedName>
</protein>
<accession>A0A844G3T2</accession>
<reference evidence="8 9" key="1">
    <citation type="submission" date="2019-08" db="EMBL/GenBank/DDBJ databases">
        <title>In-depth cultivation of the pig gut microbiome towards novel bacterial diversity and tailored functional studies.</title>
        <authorList>
            <person name="Wylensek D."/>
            <person name="Hitch T.C.A."/>
            <person name="Clavel T."/>
        </authorList>
    </citation>
    <scope>NUCLEOTIDE SEQUENCE [LARGE SCALE GENOMIC DNA]</scope>
    <source>
        <strain evidence="8 9">BBE-744-WT-12</strain>
    </source>
</reference>
<keyword evidence="2" id="KW-0805">Transcription regulation</keyword>
<evidence type="ECO:0000313" key="8">
    <source>
        <dbReference type="EMBL" id="MST97049.1"/>
    </source>
</evidence>
<evidence type="ECO:0000256" key="1">
    <source>
        <dbReference type="ARBA" id="ARBA00022490"/>
    </source>
</evidence>
<feature type="region of interest" description="Disordered" evidence="6">
    <location>
        <begin position="284"/>
        <end position="303"/>
    </location>
</feature>
<dbReference type="Gene3D" id="1.10.10.60">
    <property type="entry name" value="Homeodomain-like"/>
    <property type="match status" value="2"/>
</dbReference>
<dbReference type="SUPFAM" id="SSF46689">
    <property type="entry name" value="Homeodomain-like"/>
    <property type="match status" value="2"/>
</dbReference>
<dbReference type="InterPro" id="IPR014710">
    <property type="entry name" value="RmlC-like_jellyroll"/>
</dbReference>
<evidence type="ECO:0000313" key="9">
    <source>
        <dbReference type="Proteomes" id="UP000435649"/>
    </source>
</evidence>
<dbReference type="CDD" id="cd02208">
    <property type="entry name" value="cupin_RmlC-like"/>
    <property type="match status" value="1"/>
</dbReference>
<dbReference type="InterPro" id="IPR018060">
    <property type="entry name" value="HTH_AraC"/>
</dbReference>
<keyword evidence="1" id="KW-0963">Cytoplasm</keyword>
<dbReference type="PANTHER" id="PTHR46796">
    <property type="entry name" value="HTH-TYPE TRANSCRIPTIONAL ACTIVATOR RHAS-RELATED"/>
    <property type="match status" value="1"/>
</dbReference>
<dbReference type="GO" id="GO:0003700">
    <property type="term" value="F:DNA-binding transcription factor activity"/>
    <property type="evidence" value="ECO:0007669"/>
    <property type="project" value="InterPro"/>
</dbReference>
<evidence type="ECO:0000256" key="4">
    <source>
        <dbReference type="ARBA" id="ARBA00023159"/>
    </source>
</evidence>
<gene>
    <name evidence="8" type="ORF">FYJ85_08335</name>
</gene>
<dbReference type="InterPro" id="IPR009057">
    <property type="entry name" value="Homeodomain-like_sf"/>
</dbReference>
<sequence>MVITGKYMHQTSKKEQKPPFLPLQHAPITLTGGNLYAVSSVPDCQTDRPITYLHTHDSAEFGICLEGNGVFMIGGRIFPFRGGDCTFIPAWLPHLAQSAAHTVSRWYWLSLDTARLLVWAPELVDLDCFHGEGTPSLFPAETHPEENRLIAELFDIVRSPDRAYVARRLSAVLALFSSGLHRRFRPAGDGNGPCIERVRKALDLLFRNSSKPLAVKKLAEACSLSENQFRRVFSRATGRTPQEYLNELRIAMAVSLLRGGTLTLSEVAAECGYPTLSSFNRQFRRQRGSSPGRFRRSLAGETP</sequence>
<comment type="caution">
    <text evidence="8">The sequence shown here is derived from an EMBL/GenBank/DDBJ whole genome shotgun (WGS) entry which is preliminary data.</text>
</comment>
<dbReference type="InterPro" id="IPR037923">
    <property type="entry name" value="HTH-like"/>
</dbReference>
<evidence type="ECO:0000256" key="5">
    <source>
        <dbReference type="ARBA" id="ARBA00023163"/>
    </source>
</evidence>
<keyword evidence="3" id="KW-0238">DNA-binding</keyword>
<dbReference type="GO" id="GO:0043565">
    <property type="term" value="F:sequence-specific DNA binding"/>
    <property type="evidence" value="ECO:0007669"/>
    <property type="project" value="InterPro"/>
</dbReference>
<dbReference type="PROSITE" id="PS00041">
    <property type="entry name" value="HTH_ARAC_FAMILY_1"/>
    <property type="match status" value="1"/>
</dbReference>
<dbReference type="PRINTS" id="PR00032">
    <property type="entry name" value="HTHARAC"/>
</dbReference>
<evidence type="ECO:0000259" key="7">
    <source>
        <dbReference type="PROSITE" id="PS01124"/>
    </source>
</evidence>
<dbReference type="PROSITE" id="PS01124">
    <property type="entry name" value="HTH_ARAC_FAMILY_2"/>
    <property type="match status" value="1"/>
</dbReference>
<name>A0A844G3T2_9BACT</name>
<dbReference type="Gene3D" id="2.60.120.10">
    <property type="entry name" value="Jelly Rolls"/>
    <property type="match status" value="1"/>
</dbReference>
<proteinExistence type="predicted"/>
<evidence type="ECO:0000256" key="2">
    <source>
        <dbReference type="ARBA" id="ARBA00023015"/>
    </source>
</evidence>
<dbReference type="EMBL" id="VUNS01000007">
    <property type="protein sequence ID" value="MST97049.1"/>
    <property type="molecule type" value="Genomic_DNA"/>
</dbReference>
<keyword evidence="5" id="KW-0804">Transcription</keyword>
<keyword evidence="4" id="KW-0010">Activator</keyword>
<dbReference type="SUPFAM" id="SSF51215">
    <property type="entry name" value="Regulatory protein AraC"/>
    <property type="match status" value="1"/>
</dbReference>
<dbReference type="InterPro" id="IPR020449">
    <property type="entry name" value="Tscrpt_reg_AraC-type_HTH"/>
</dbReference>
<dbReference type="SMART" id="SM00342">
    <property type="entry name" value="HTH_ARAC"/>
    <property type="match status" value="1"/>
</dbReference>
<dbReference type="Pfam" id="PF12833">
    <property type="entry name" value="HTH_18"/>
    <property type="match status" value="1"/>
</dbReference>
<dbReference type="InterPro" id="IPR050204">
    <property type="entry name" value="AraC_XylS_family_regulators"/>
</dbReference>
<dbReference type="PANTHER" id="PTHR46796:SF13">
    <property type="entry name" value="HTH-TYPE TRANSCRIPTIONAL ACTIVATOR RHAS"/>
    <property type="match status" value="1"/>
</dbReference>
<keyword evidence="9" id="KW-1185">Reference proteome</keyword>
<dbReference type="Pfam" id="PF02311">
    <property type="entry name" value="AraC_binding"/>
    <property type="match status" value="1"/>
</dbReference>